<reference evidence="1 2" key="1">
    <citation type="submission" date="2023-12" db="EMBL/GenBank/DDBJ databases">
        <title>Marinobacter qingdaonensis sp. nov., isolated from the intertidal sediment of Qingdao, PR China.</title>
        <authorList>
            <person name="Li Y."/>
        </authorList>
    </citation>
    <scope>NUCLEOTIDE SEQUENCE [LARGE SCALE GENOMIC DNA]</scope>
    <source>
        <strain evidence="1 2">ASW11-75</strain>
    </source>
</reference>
<proteinExistence type="predicted"/>
<accession>A0ABU5NVH5</accession>
<evidence type="ECO:0000313" key="1">
    <source>
        <dbReference type="EMBL" id="MEA1079796.1"/>
    </source>
</evidence>
<name>A0ABU5NVH5_9GAMM</name>
<dbReference type="EMBL" id="JAYDCJ010000003">
    <property type="protein sequence ID" value="MEA1079796.1"/>
    <property type="molecule type" value="Genomic_DNA"/>
</dbReference>
<evidence type="ECO:0000313" key="2">
    <source>
        <dbReference type="Proteomes" id="UP001305746"/>
    </source>
</evidence>
<dbReference type="Proteomes" id="UP001305746">
    <property type="component" value="Unassembled WGS sequence"/>
</dbReference>
<organism evidence="1 2">
    <name type="scientific">Marinobacter qingdaonensis</name>
    <dbReference type="NCBI Taxonomy" id="3108486"/>
    <lineage>
        <taxon>Bacteria</taxon>
        <taxon>Pseudomonadati</taxon>
        <taxon>Pseudomonadota</taxon>
        <taxon>Gammaproteobacteria</taxon>
        <taxon>Pseudomonadales</taxon>
        <taxon>Marinobacteraceae</taxon>
        <taxon>Marinobacter</taxon>
    </lineage>
</organism>
<dbReference type="InterPro" id="IPR012659">
    <property type="entry name" value="CHP02444"/>
</dbReference>
<dbReference type="Pfam" id="PF09523">
    <property type="entry name" value="DUF2390"/>
    <property type="match status" value="1"/>
</dbReference>
<gene>
    <name evidence="1" type="ORF">U5822_03910</name>
</gene>
<comment type="caution">
    <text evidence="1">The sequence shown here is derived from an EMBL/GenBank/DDBJ whole genome shotgun (WGS) entry which is preliminary data.</text>
</comment>
<protein>
    <submittedName>
        <fullName evidence="1">DUF2390 domain-containing protein</fullName>
    </submittedName>
</protein>
<dbReference type="RefSeq" id="WP_322854316.1">
    <property type="nucleotide sequence ID" value="NZ_JAYDCJ010000003.1"/>
</dbReference>
<sequence>MSAVPESTTKTPTDTGLALPANLQPDNPLWRFALAFWQFDNVQAQCLALQQQGWSVTRLLSAGWLALHGRRYSGLEDATVTEWRERVTGALRAIRQALPKADAEPGKFRAGVASLELDAERIELALAWQTLTTNDPETGDMQGSRELIRANLVAAAPTAGAADRMQPQLNTLAGTLAAFSKGDLQP</sequence>
<keyword evidence="2" id="KW-1185">Reference proteome</keyword>